<evidence type="ECO:0000256" key="3">
    <source>
        <dbReference type="ARBA" id="ARBA00022723"/>
    </source>
</evidence>
<dbReference type="InterPro" id="IPR017900">
    <property type="entry name" value="4Fe4S_Fe_S_CS"/>
</dbReference>
<name>A0A7V3VTY0_UNCW3</name>
<feature type="binding site" evidence="8">
    <location>
        <position position="404"/>
    </location>
    <ligand>
        <name>[4Fe-4S] cluster</name>
        <dbReference type="ChEBI" id="CHEBI:49883"/>
        <label>2</label>
    </ligand>
</feature>
<keyword evidence="5 8" id="KW-0249">Electron transport</keyword>
<dbReference type="GO" id="GO:0046872">
    <property type="term" value="F:metal ion binding"/>
    <property type="evidence" value="ECO:0007669"/>
    <property type="project" value="UniProtKB-KW"/>
</dbReference>
<evidence type="ECO:0000256" key="5">
    <source>
        <dbReference type="ARBA" id="ARBA00022982"/>
    </source>
</evidence>
<evidence type="ECO:0000256" key="1">
    <source>
        <dbReference type="ARBA" id="ARBA00022448"/>
    </source>
</evidence>
<dbReference type="PROSITE" id="PS51379">
    <property type="entry name" value="4FE4S_FER_2"/>
    <property type="match status" value="2"/>
</dbReference>
<comment type="function">
    <text evidence="8">Part of a membrane-bound complex that couples electron transfer with translocation of ions across the membrane.</text>
</comment>
<dbReference type="EC" id="7.-.-.-" evidence="8"/>
<feature type="domain" description="4Fe-4S ferredoxin-type" evidence="9">
    <location>
        <begin position="390"/>
        <end position="421"/>
    </location>
</feature>
<dbReference type="GO" id="GO:0022900">
    <property type="term" value="P:electron transport chain"/>
    <property type="evidence" value="ECO:0007669"/>
    <property type="project" value="UniProtKB-UniRule"/>
</dbReference>
<evidence type="ECO:0000256" key="7">
    <source>
        <dbReference type="ARBA" id="ARBA00023014"/>
    </source>
</evidence>
<reference evidence="10" key="1">
    <citation type="journal article" date="2020" name="mSystems">
        <title>Genome- and Community-Level Interaction Insights into Carbon Utilization and Element Cycling Functions of Hydrothermarchaeota in Hydrothermal Sediment.</title>
        <authorList>
            <person name="Zhou Z."/>
            <person name="Liu Y."/>
            <person name="Xu W."/>
            <person name="Pan J."/>
            <person name="Luo Z.H."/>
            <person name="Li M."/>
        </authorList>
    </citation>
    <scope>NUCLEOTIDE SEQUENCE [LARGE SCALE GENOMIC DNA]</scope>
    <source>
        <strain evidence="10">SpSt-961</strain>
    </source>
</reference>
<dbReference type="HAMAP" id="MF_00461">
    <property type="entry name" value="RsxC_RnfC"/>
    <property type="match status" value="1"/>
</dbReference>
<gene>
    <name evidence="10" type="primary">rsxC</name>
    <name evidence="8" type="synonym">rnfC</name>
    <name evidence="10" type="ORF">ENX68_03615</name>
</gene>
<protein>
    <recommendedName>
        <fullName evidence="8">Ion-translocating oxidoreductase complex subunit C</fullName>
        <ecNumber evidence="8">7.-.-.-</ecNumber>
    </recommendedName>
    <alternativeName>
        <fullName evidence="8">Rnf electron transport complex subunit C</fullName>
    </alternativeName>
</protein>
<dbReference type="Pfam" id="PF10531">
    <property type="entry name" value="SLBB"/>
    <property type="match status" value="1"/>
</dbReference>
<feature type="binding site" evidence="8">
    <location>
        <position position="362"/>
    </location>
    <ligand>
        <name>[4Fe-4S] cluster</name>
        <dbReference type="ChEBI" id="CHEBI:49883"/>
        <label>1</label>
    </ligand>
</feature>
<comment type="caution">
    <text evidence="10">The sequence shown here is derived from an EMBL/GenBank/DDBJ whole genome shotgun (WGS) entry which is preliminary data.</text>
</comment>
<keyword evidence="3 8" id="KW-0479">Metal-binding</keyword>
<keyword evidence="8" id="KW-0472">Membrane</keyword>
<feature type="domain" description="4Fe-4S ferredoxin-type" evidence="9">
    <location>
        <begin position="350"/>
        <end position="383"/>
    </location>
</feature>
<organism evidence="10">
    <name type="scientific">candidate division WOR-3 bacterium</name>
    <dbReference type="NCBI Taxonomy" id="2052148"/>
    <lineage>
        <taxon>Bacteria</taxon>
        <taxon>Bacteria division WOR-3</taxon>
    </lineage>
</organism>
<dbReference type="InterPro" id="IPR019554">
    <property type="entry name" value="Soluble_ligand-bd"/>
</dbReference>
<dbReference type="SUPFAM" id="SSF46548">
    <property type="entry name" value="alpha-helical ferredoxin"/>
    <property type="match status" value="1"/>
</dbReference>
<feature type="binding site" evidence="8">
    <location>
        <position position="401"/>
    </location>
    <ligand>
        <name>[4Fe-4S] cluster</name>
        <dbReference type="ChEBI" id="CHEBI:49883"/>
        <label>2</label>
    </ligand>
</feature>
<dbReference type="Pfam" id="PF13375">
    <property type="entry name" value="RnfC_N"/>
    <property type="match status" value="1"/>
</dbReference>
<comment type="subunit">
    <text evidence="8">The complex is composed of six subunits: RnfA, RnfB, RnfC, RnfD, RnfE and RnfG.</text>
</comment>
<evidence type="ECO:0000256" key="4">
    <source>
        <dbReference type="ARBA" id="ARBA00022737"/>
    </source>
</evidence>
<dbReference type="PANTHER" id="PTHR43034:SF2">
    <property type="entry name" value="ION-TRANSLOCATING OXIDOREDUCTASE COMPLEX SUBUNIT C"/>
    <property type="match status" value="1"/>
</dbReference>
<dbReference type="InterPro" id="IPR037225">
    <property type="entry name" value="Nuo51_FMN-bd_sf"/>
</dbReference>
<evidence type="ECO:0000313" key="10">
    <source>
        <dbReference type="EMBL" id="HGE78073.1"/>
    </source>
</evidence>
<proteinExistence type="inferred from homology"/>
<dbReference type="Gene3D" id="3.30.70.20">
    <property type="match status" value="1"/>
</dbReference>
<accession>A0A7V3VTY0</accession>
<evidence type="ECO:0000256" key="8">
    <source>
        <dbReference type="HAMAP-Rule" id="MF_00461"/>
    </source>
</evidence>
<keyword evidence="2 8" id="KW-0004">4Fe-4S</keyword>
<dbReference type="SUPFAM" id="SSF142019">
    <property type="entry name" value="Nqo1 FMN-binding domain-like"/>
    <property type="match status" value="1"/>
</dbReference>
<evidence type="ECO:0000256" key="2">
    <source>
        <dbReference type="ARBA" id="ARBA00022485"/>
    </source>
</evidence>
<keyword evidence="7 8" id="KW-0411">Iron-sulfur</keyword>
<keyword evidence="6 8" id="KW-0408">Iron</keyword>
<dbReference type="GO" id="GO:0009055">
    <property type="term" value="F:electron transfer activity"/>
    <property type="evidence" value="ECO:0007669"/>
    <property type="project" value="InterPro"/>
</dbReference>
<dbReference type="AlphaFoldDB" id="A0A7V3VTY0"/>
<dbReference type="PROSITE" id="PS00198">
    <property type="entry name" value="4FE4S_FER_1"/>
    <property type="match status" value="1"/>
</dbReference>
<comment type="subcellular location">
    <subcellularLocation>
        <location evidence="8">Cell membrane</location>
        <topology evidence="8">Peripheral membrane protein</topology>
    </subcellularLocation>
</comment>
<keyword evidence="4 8" id="KW-0677">Repeat</keyword>
<feature type="binding site" evidence="8">
    <location>
        <position position="407"/>
    </location>
    <ligand>
        <name>[4Fe-4S] cluster</name>
        <dbReference type="ChEBI" id="CHEBI:49883"/>
        <label>2</label>
    </ligand>
</feature>
<dbReference type="Pfam" id="PF01512">
    <property type="entry name" value="Complex1_51K"/>
    <property type="match status" value="1"/>
</dbReference>
<comment type="cofactor">
    <cofactor evidence="8">
        <name>[4Fe-4S] cluster</name>
        <dbReference type="ChEBI" id="CHEBI:49883"/>
    </cofactor>
    <text evidence="8">Binds 2 [4Fe-4S] clusters per subunit.</text>
</comment>
<comment type="similarity">
    <text evidence="8">Belongs to the 4Fe4S bacterial-type ferredoxin family. RnfC subfamily.</text>
</comment>
<dbReference type="EMBL" id="DTOZ01000091">
    <property type="protein sequence ID" value="HGE78073.1"/>
    <property type="molecule type" value="Genomic_DNA"/>
</dbReference>
<keyword evidence="8" id="KW-1003">Cell membrane</keyword>
<dbReference type="GO" id="GO:0051539">
    <property type="term" value="F:4 iron, 4 sulfur cluster binding"/>
    <property type="evidence" value="ECO:0007669"/>
    <property type="project" value="UniProtKB-KW"/>
</dbReference>
<dbReference type="Gene3D" id="3.40.50.11540">
    <property type="entry name" value="NADH-ubiquinone oxidoreductase 51kDa subunit"/>
    <property type="match status" value="1"/>
</dbReference>
<dbReference type="GO" id="GO:0005886">
    <property type="term" value="C:plasma membrane"/>
    <property type="evidence" value="ECO:0007669"/>
    <property type="project" value="UniProtKB-SubCell"/>
</dbReference>
<feature type="binding site" evidence="8">
    <location>
        <position position="365"/>
    </location>
    <ligand>
        <name>[4Fe-4S] cluster</name>
        <dbReference type="ChEBI" id="CHEBI:49883"/>
        <label>1</label>
    </ligand>
</feature>
<feature type="binding site" evidence="8">
    <location>
        <position position="372"/>
    </location>
    <ligand>
        <name>[4Fe-4S] cluster</name>
        <dbReference type="ChEBI" id="CHEBI:49883"/>
        <label>2</label>
    </ligand>
</feature>
<feature type="binding site" evidence="8">
    <location>
        <position position="411"/>
    </location>
    <ligand>
        <name>[4Fe-4S] cluster</name>
        <dbReference type="ChEBI" id="CHEBI:49883"/>
        <label>1</label>
    </ligand>
</feature>
<dbReference type="InterPro" id="IPR017896">
    <property type="entry name" value="4Fe4S_Fe-S-bd"/>
</dbReference>
<dbReference type="NCBIfam" id="NF003454">
    <property type="entry name" value="PRK05035.1"/>
    <property type="match status" value="1"/>
</dbReference>
<keyword evidence="8" id="KW-1278">Translocase</keyword>
<feature type="binding site" evidence="8">
    <location>
        <position position="368"/>
    </location>
    <ligand>
        <name>[4Fe-4S] cluster</name>
        <dbReference type="ChEBI" id="CHEBI:49883"/>
        <label>1</label>
    </ligand>
</feature>
<keyword evidence="1 8" id="KW-0813">Transport</keyword>
<evidence type="ECO:0000259" key="9">
    <source>
        <dbReference type="PROSITE" id="PS51379"/>
    </source>
</evidence>
<dbReference type="InterPro" id="IPR026902">
    <property type="entry name" value="RnfC_N"/>
</dbReference>
<dbReference type="InterPro" id="IPR011538">
    <property type="entry name" value="Nuo51_FMN-bd"/>
</dbReference>
<dbReference type="PANTHER" id="PTHR43034">
    <property type="entry name" value="ION-TRANSLOCATING OXIDOREDUCTASE COMPLEX SUBUNIT C"/>
    <property type="match status" value="1"/>
</dbReference>
<dbReference type="Pfam" id="PF13237">
    <property type="entry name" value="Fer4_10"/>
    <property type="match status" value="1"/>
</dbReference>
<dbReference type="NCBIfam" id="TIGR01945">
    <property type="entry name" value="rnfC"/>
    <property type="match status" value="1"/>
</dbReference>
<evidence type="ECO:0000256" key="6">
    <source>
        <dbReference type="ARBA" id="ARBA00023004"/>
    </source>
</evidence>
<dbReference type="InterPro" id="IPR010208">
    <property type="entry name" value="Ion_transpt_RnfC/RsxC"/>
</dbReference>
<sequence length="431" mass="47939">MYNNPMLNIFAKGVYFKKPTTLLNSPIEVMPTPQKVFIPFLQHKGEPAIPIVKPGDTVRIGMKIGEPANGVSSAIHSSVSGKVLEIKPLPHPFAGRALCCIIESDSSENWERNFIDTDYHSLEKEELLKRIKDAGIVGLGGGGFPTDIKIFEGMKGRVKILIINCCESEPNLCADYRTIIEYPQCVIEGARIIQKILDAPEMIFAVSGVYKDIIKVLKKDDIIVKVFPPIFPQGSERLLMKEILKRRLQPSELPVDYGAIVQNASTCYAVYQAVKYNKPLIERIITVTGDGIQNEKNILAKIGTPVDEIIKFCGGLKKPVKKIIFGGLMTGIAQFSFHVPIIKPINGIVFQSSIDEEILNECTRCGFCIDVCPMDLLPQIMYRFIKENDIEEAFDYGLNECIECGCCAYVCPSNIPLVHYFKSARIKSSNG</sequence>